<evidence type="ECO:0000256" key="1">
    <source>
        <dbReference type="ARBA" id="ARBA00009275"/>
    </source>
</evidence>
<dbReference type="InterPro" id="IPR018228">
    <property type="entry name" value="DNase_TatD-rel_CS"/>
</dbReference>
<protein>
    <recommendedName>
        <fullName evidence="7">TatD related DNase</fullName>
    </recommendedName>
</protein>
<evidence type="ECO:0000313" key="5">
    <source>
        <dbReference type="EMBL" id="VEU43266.1"/>
    </source>
</evidence>
<keyword evidence="2" id="KW-0540">Nuclease</keyword>
<dbReference type="GO" id="GO:0005829">
    <property type="term" value="C:cytosol"/>
    <property type="evidence" value="ECO:0007669"/>
    <property type="project" value="TreeGrafter"/>
</dbReference>
<keyword evidence="4" id="KW-0378">Hydrolase</keyword>
<dbReference type="CDD" id="cd01310">
    <property type="entry name" value="TatD_DNAse"/>
    <property type="match status" value="1"/>
</dbReference>
<organism evidence="5 6">
    <name type="scientific">Pseudo-nitzschia multistriata</name>
    <dbReference type="NCBI Taxonomy" id="183589"/>
    <lineage>
        <taxon>Eukaryota</taxon>
        <taxon>Sar</taxon>
        <taxon>Stramenopiles</taxon>
        <taxon>Ochrophyta</taxon>
        <taxon>Bacillariophyta</taxon>
        <taxon>Bacillariophyceae</taxon>
        <taxon>Bacillariophycidae</taxon>
        <taxon>Bacillariales</taxon>
        <taxon>Bacillariaceae</taxon>
        <taxon>Pseudo-nitzschia</taxon>
    </lineage>
</organism>
<keyword evidence="3" id="KW-0479">Metal-binding</keyword>
<dbReference type="PROSITE" id="PS01090">
    <property type="entry name" value="TATD_2"/>
    <property type="match status" value="1"/>
</dbReference>
<sequence>MKVWSGVNRSRTWIALSLFSNRLSRKQTHGLVSSSRNFSRNSALCGKGTVRRNMAPELIDVDCNLLHKDMVTLQKIETSDPWNILKEDAVKDSNIVAMLSPSSTIIESERGLELLKTHPPPLDIKTTVGVHPYHVNDQSLIISGDGTKITIEEQKSKIKHILQADREGTTNQFCVAVGECGLDASEGFPPLEDQIPWFEMQIEIAKELGLPLFVHERLAFDKAMELLEKIDPSDVPVIIHCFTGTKEECTAYIERGYFISISGYILKQSNSNYSEVVSCLEEGVIPLDKLMIETDAPYMGFDGCRQLYLEGNQAFVASLNSKKRKRLLQSIYPNVPSSLPMVLAKVTECFQKHDSSLTIDSVAEATTANARKFFGL</sequence>
<dbReference type="GO" id="GO:0046872">
    <property type="term" value="F:metal ion binding"/>
    <property type="evidence" value="ECO:0007669"/>
    <property type="project" value="UniProtKB-KW"/>
</dbReference>
<comment type="similarity">
    <text evidence="1">Belongs to the metallo-dependent hydrolases superfamily. TatD-type hydrolase family.</text>
</comment>
<reference evidence="5 6" key="1">
    <citation type="submission" date="2019-01" db="EMBL/GenBank/DDBJ databases">
        <authorList>
            <person name="Ferrante I. M."/>
        </authorList>
    </citation>
    <scope>NUCLEOTIDE SEQUENCE [LARGE SCALE GENOMIC DNA]</scope>
    <source>
        <strain evidence="5 6">B856</strain>
    </source>
</reference>
<name>A0A448ZMK2_9STRA</name>
<dbReference type="Pfam" id="PF01026">
    <property type="entry name" value="TatD_DNase"/>
    <property type="match status" value="1"/>
</dbReference>
<dbReference type="InterPro" id="IPR050891">
    <property type="entry name" value="TatD-type_Hydrolase"/>
</dbReference>
<evidence type="ECO:0000313" key="6">
    <source>
        <dbReference type="Proteomes" id="UP000291116"/>
    </source>
</evidence>
<accession>A0A448ZMK2</accession>
<dbReference type="InterPro" id="IPR032466">
    <property type="entry name" value="Metal_Hydrolase"/>
</dbReference>
<dbReference type="GO" id="GO:0008310">
    <property type="term" value="F:single-stranded DNA 3'-5' DNA exonuclease activity"/>
    <property type="evidence" value="ECO:0007669"/>
    <property type="project" value="TreeGrafter"/>
</dbReference>
<dbReference type="OrthoDB" id="6079689at2759"/>
<dbReference type="InterPro" id="IPR001130">
    <property type="entry name" value="TatD-like"/>
</dbReference>
<evidence type="ECO:0008006" key="7">
    <source>
        <dbReference type="Google" id="ProtNLM"/>
    </source>
</evidence>
<proteinExistence type="inferred from homology"/>
<gene>
    <name evidence="5" type="ORF">PSNMU_V1.4_AUG-EV-PASAV3_0103160</name>
</gene>
<evidence type="ECO:0000256" key="4">
    <source>
        <dbReference type="ARBA" id="ARBA00022801"/>
    </source>
</evidence>
<dbReference type="PANTHER" id="PTHR10060">
    <property type="entry name" value="TATD FAMILY DEOXYRIBONUCLEASE"/>
    <property type="match status" value="1"/>
</dbReference>
<evidence type="ECO:0000256" key="3">
    <source>
        <dbReference type="ARBA" id="ARBA00022723"/>
    </source>
</evidence>
<dbReference type="SUPFAM" id="SSF51556">
    <property type="entry name" value="Metallo-dependent hydrolases"/>
    <property type="match status" value="1"/>
</dbReference>
<dbReference type="PANTHER" id="PTHR10060:SF15">
    <property type="entry name" value="DEOXYRIBONUCLEASE TATDN1"/>
    <property type="match status" value="1"/>
</dbReference>
<dbReference type="EMBL" id="CAACVS010000531">
    <property type="protein sequence ID" value="VEU43266.1"/>
    <property type="molecule type" value="Genomic_DNA"/>
</dbReference>
<evidence type="ECO:0000256" key="2">
    <source>
        <dbReference type="ARBA" id="ARBA00022722"/>
    </source>
</evidence>
<dbReference type="Gene3D" id="3.20.20.140">
    <property type="entry name" value="Metal-dependent hydrolases"/>
    <property type="match status" value="1"/>
</dbReference>
<keyword evidence="6" id="KW-1185">Reference proteome</keyword>
<dbReference type="AlphaFoldDB" id="A0A448ZMK2"/>
<dbReference type="Proteomes" id="UP000291116">
    <property type="component" value="Unassembled WGS sequence"/>
</dbReference>